<feature type="domain" description="Vps72/YL1 N-terminal" evidence="2">
    <location>
        <begin position="7"/>
        <end position="210"/>
    </location>
</feature>
<feature type="region of interest" description="Disordered" evidence="1">
    <location>
        <begin position="254"/>
        <end position="303"/>
    </location>
</feature>
<name>T0RH45_SAPDV</name>
<dbReference type="STRING" id="1156394.T0RH45"/>
<feature type="compositionally biased region" description="Acidic residues" evidence="1">
    <location>
        <begin position="37"/>
        <end position="71"/>
    </location>
</feature>
<dbReference type="InParanoid" id="T0RH45"/>
<feature type="compositionally biased region" description="Basic and acidic residues" evidence="1">
    <location>
        <begin position="257"/>
        <end position="298"/>
    </location>
</feature>
<dbReference type="VEuPathDB" id="FungiDB:SDRG_13164"/>
<evidence type="ECO:0000313" key="4">
    <source>
        <dbReference type="Proteomes" id="UP000030762"/>
    </source>
</evidence>
<dbReference type="Proteomes" id="UP000030762">
    <property type="component" value="Unassembled WGS sequence"/>
</dbReference>
<dbReference type="InterPro" id="IPR046757">
    <property type="entry name" value="YL1_N"/>
</dbReference>
<evidence type="ECO:0000259" key="2">
    <source>
        <dbReference type="Pfam" id="PF05764"/>
    </source>
</evidence>
<dbReference type="EMBL" id="JH767187">
    <property type="protein sequence ID" value="EQC29132.1"/>
    <property type="molecule type" value="Genomic_DNA"/>
</dbReference>
<dbReference type="AlphaFoldDB" id="T0RH45"/>
<dbReference type="PANTHER" id="PTHR13275">
    <property type="entry name" value="YL-1 PROTEIN TRANSCRIPTION FACTOR-LIKE 1"/>
    <property type="match status" value="1"/>
</dbReference>
<organism evidence="3 4">
    <name type="scientific">Saprolegnia diclina (strain VS20)</name>
    <dbReference type="NCBI Taxonomy" id="1156394"/>
    <lineage>
        <taxon>Eukaryota</taxon>
        <taxon>Sar</taxon>
        <taxon>Stramenopiles</taxon>
        <taxon>Oomycota</taxon>
        <taxon>Saprolegniomycetes</taxon>
        <taxon>Saprolegniales</taxon>
        <taxon>Saprolegniaceae</taxon>
        <taxon>Saprolegnia</taxon>
    </lineage>
</organism>
<sequence>MATYALPSRSSRGSRINKLIGEAAEADETFWNNEVWAEGEDDDYSTEAEEEDVVDSDFFDDEAPDDEVHDADEERPAKRTRSTRSAFKEPVPVAPKRPRRTPPVVDAPPLMPLDVAPMEVRSSTINKRVLSHDLQERYAQEARKAQAEKNAAAPKVVVRMTQAQLLAEAVRTEVDNTQSLNRLERMEEEKRADDMVPKAKFTGPAIRYYSSLHTPKLITFLNVDEFPAVLTQGPPQVRRRVAKPTEAPVLVAGQTKTKPDRIETKPDRIETKPDRIETKPDRIETKPDPTETKPDPTETKPTALGVEAMVDMVVAS</sequence>
<dbReference type="RefSeq" id="XP_008617467.1">
    <property type="nucleotide sequence ID" value="XM_008619245.1"/>
</dbReference>
<proteinExistence type="predicted"/>
<dbReference type="PANTHER" id="PTHR13275:SF4">
    <property type="entry name" value="VACUOLAR PROTEIN SORTING-ASSOCIATED PROTEIN 72 HOMOLOG"/>
    <property type="match status" value="1"/>
</dbReference>
<keyword evidence="4" id="KW-1185">Reference proteome</keyword>
<feature type="region of interest" description="Disordered" evidence="1">
    <location>
        <begin position="31"/>
        <end position="109"/>
    </location>
</feature>
<reference evidence="3 4" key="1">
    <citation type="submission" date="2012-04" db="EMBL/GenBank/DDBJ databases">
        <title>The Genome Sequence of Saprolegnia declina VS20.</title>
        <authorList>
            <consortium name="The Broad Institute Genome Sequencing Platform"/>
            <person name="Russ C."/>
            <person name="Nusbaum C."/>
            <person name="Tyler B."/>
            <person name="van West P."/>
            <person name="Dieguez-Uribeondo J."/>
            <person name="de Bruijn I."/>
            <person name="Tripathy S."/>
            <person name="Jiang R."/>
            <person name="Young S.K."/>
            <person name="Zeng Q."/>
            <person name="Gargeya S."/>
            <person name="Fitzgerald M."/>
            <person name="Haas B."/>
            <person name="Abouelleil A."/>
            <person name="Alvarado L."/>
            <person name="Arachchi H.M."/>
            <person name="Berlin A."/>
            <person name="Chapman S.B."/>
            <person name="Goldberg J."/>
            <person name="Griggs A."/>
            <person name="Gujja S."/>
            <person name="Hansen M."/>
            <person name="Howarth C."/>
            <person name="Imamovic A."/>
            <person name="Larimer J."/>
            <person name="McCowen C."/>
            <person name="Montmayeur A."/>
            <person name="Murphy C."/>
            <person name="Neiman D."/>
            <person name="Pearson M."/>
            <person name="Priest M."/>
            <person name="Roberts A."/>
            <person name="Saif S."/>
            <person name="Shea T."/>
            <person name="Sisk P."/>
            <person name="Sykes S."/>
            <person name="Wortman J."/>
            <person name="Nusbaum C."/>
            <person name="Birren B."/>
        </authorList>
    </citation>
    <scope>NUCLEOTIDE SEQUENCE [LARGE SCALE GENOMIC DNA]</scope>
    <source>
        <strain evidence="3 4">VS20</strain>
    </source>
</reference>
<evidence type="ECO:0000313" key="3">
    <source>
        <dbReference type="EMBL" id="EQC29132.1"/>
    </source>
</evidence>
<dbReference type="GO" id="GO:0005634">
    <property type="term" value="C:nucleus"/>
    <property type="evidence" value="ECO:0007669"/>
    <property type="project" value="TreeGrafter"/>
</dbReference>
<dbReference type="Pfam" id="PF05764">
    <property type="entry name" value="YL1"/>
    <property type="match status" value="1"/>
</dbReference>
<evidence type="ECO:0000256" key="1">
    <source>
        <dbReference type="SAM" id="MobiDB-lite"/>
    </source>
</evidence>
<protein>
    <recommendedName>
        <fullName evidence="2">Vps72/YL1 N-terminal domain-containing protein</fullName>
    </recommendedName>
</protein>
<accession>T0RH45</accession>
<dbReference type="OrthoDB" id="78296at2759"/>
<gene>
    <name evidence="3" type="ORF">SDRG_13164</name>
</gene>
<dbReference type="eggNOG" id="KOG2897">
    <property type="taxonomic scope" value="Eukaryota"/>
</dbReference>
<dbReference type="OMA" id="ASFWGQA"/>
<dbReference type="GeneID" id="19953891"/>